<reference evidence="1 2" key="1">
    <citation type="submission" date="2016-10" db="EMBL/GenBank/DDBJ databases">
        <authorList>
            <person name="Varghese N."/>
            <person name="Submissions S."/>
        </authorList>
    </citation>
    <scope>NUCLEOTIDE SEQUENCE [LARGE SCALE GENOMIC DNA]</scope>
    <source>
        <strain evidence="1 2">LMG 18378</strain>
    </source>
</reference>
<dbReference type="AlphaFoldDB" id="A0AAQ1KG40"/>
<evidence type="ECO:0000313" key="2">
    <source>
        <dbReference type="Proteomes" id="UP000183385"/>
    </source>
</evidence>
<proteinExistence type="predicted"/>
<dbReference type="EMBL" id="FOLS01000015">
    <property type="protein sequence ID" value="SFD04270.1"/>
    <property type="molecule type" value="Genomic_DNA"/>
</dbReference>
<dbReference type="RefSeq" id="WP_074980863.1">
    <property type="nucleotide sequence ID" value="NZ_FOLS01000015.1"/>
</dbReference>
<name>A0AAQ1KG40_9PSED</name>
<sequence>MAALSCAQLLALWEQGARRHPLDRALLLFAQAAPERPPESLADAPLGACNAALMRLRRETFGNRLPLWLDCPGCGERLAFELEPAQLPPLQAPPEQVEVQGLRFRCPASRDLAAIAGLADTEHAANQLLLACAEDATALPRDEQALGELREALEAALEAADPWADLALAYRCPACGAEGEASLDVAAYLWEEIDGSAQQLLDEIHLLARAYGWSEAQILALGDARRAAYLARVAP</sequence>
<evidence type="ECO:0000313" key="1">
    <source>
        <dbReference type="EMBL" id="SFD04270.1"/>
    </source>
</evidence>
<protein>
    <recommendedName>
        <fullName evidence="3">Phage baseplate protein</fullName>
    </recommendedName>
</protein>
<evidence type="ECO:0008006" key="3">
    <source>
        <dbReference type="Google" id="ProtNLM"/>
    </source>
</evidence>
<comment type="caution">
    <text evidence="1">The sequence shown here is derived from an EMBL/GenBank/DDBJ whole genome shotgun (WGS) entry which is preliminary data.</text>
</comment>
<gene>
    <name evidence="1" type="ORF">SAMN05216577_11552</name>
</gene>
<accession>A0AAQ1KG40</accession>
<keyword evidence="2" id="KW-1185">Reference proteome</keyword>
<dbReference type="Proteomes" id="UP000183385">
    <property type="component" value="Unassembled WGS sequence"/>
</dbReference>
<organism evidence="1 2">
    <name type="scientific">Pseudomonas citronellolis</name>
    <dbReference type="NCBI Taxonomy" id="53408"/>
    <lineage>
        <taxon>Bacteria</taxon>
        <taxon>Pseudomonadati</taxon>
        <taxon>Pseudomonadota</taxon>
        <taxon>Gammaproteobacteria</taxon>
        <taxon>Pseudomonadales</taxon>
        <taxon>Pseudomonadaceae</taxon>
        <taxon>Pseudomonas</taxon>
    </lineage>
</organism>